<dbReference type="Proteomes" id="UP000707731">
    <property type="component" value="Unassembled WGS sequence"/>
</dbReference>
<feature type="domain" description="Nitrile hydratase beta subunit" evidence="2">
    <location>
        <begin position="5"/>
        <end position="100"/>
    </location>
</feature>
<keyword evidence="4" id="KW-1185">Reference proteome</keyword>
<dbReference type="Gene3D" id="2.30.30.50">
    <property type="match status" value="1"/>
</dbReference>
<organism evidence="3 4">
    <name type="scientific">Nocardia higoensis</name>
    <dbReference type="NCBI Taxonomy" id="228599"/>
    <lineage>
        <taxon>Bacteria</taxon>
        <taxon>Bacillati</taxon>
        <taxon>Actinomycetota</taxon>
        <taxon>Actinomycetes</taxon>
        <taxon>Mycobacteriales</taxon>
        <taxon>Nocardiaceae</taxon>
        <taxon>Nocardia</taxon>
    </lineage>
</organism>
<sequence>MTSEPTPANRRFGIGDRVTIRDATSMFHTRTQAYTRGHTGVVVEYRPEWVIPEDEAWGRDDGRFEPFYVVRFQQRELWPDYTGCAADTLETEVSERWLEPAQETDPTEEDESP</sequence>
<accession>A0ABS0D3Y7</accession>
<proteinExistence type="predicted"/>
<dbReference type="EMBL" id="JADLQN010000001">
    <property type="protein sequence ID" value="MBF6353200.1"/>
    <property type="molecule type" value="Genomic_DNA"/>
</dbReference>
<gene>
    <name evidence="3" type="ORF">IU449_01315</name>
</gene>
<dbReference type="InterPro" id="IPR008990">
    <property type="entry name" value="Elect_transpt_acc-like_dom_sf"/>
</dbReference>
<evidence type="ECO:0000313" key="3">
    <source>
        <dbReference type="EMBL" id="MBF6353200.1"/>
    </source>
</evidence>
<evidence type="ECO:0000256" key="1">
    <source>
        <dbReference type="SAM" id="MobiDB-lite"/>
    </source>
</evidence>
<feature type="region of interest" description="Disordered" evidence="1">
    <location>
        <begin position="92"/>
        <end position="113"/>
    </location>
</feature>
<protein>
    <submittedName>
        <fullName evidence="3">Nitrile hydratase subunit beta</fullName>
    </submittedName>
</protein>
<comment type="caution">
    <text evidence="3">The sequence shown here is derived from an EMBL/GenBank/DDBJ whole genome shotgun (WGS) entry which is preliminary data.</text>
</comment>
<dbReference type="InterPro" id="IPR024690">
    <property type="entry name" value="CN_hydtase_beta_dom_C"/>
</dbReference>
<evidence type="ECO:0000313" key="4">
    <source>
        <dbReference type="Proteomes" id="UP000707731"/>
    </source>
</evidence>
<dbReference type="SUPFAM" id="SSF50090">
    <property type="entry name" value="Electron transport accessory proteins"/>
    <property type="match status" value="1"/>
</dbReference>
<evidence type="ECO:0000259" key="2">
    <source>
        <dbReference type="Pfam" id="PF02211"/>
    </source>
</evidence>
<dbReference type="Pfam" id="PF02211">
    <property type="entry name" value="NHase_beta_C"/>
    <property type="match status" value="1"/>
</dbReference>
<reference evidence="3 4" key="1">
    <citation type="submission" date="2020-10" db="EMBL/GenBank/DDBJ databases">
        <title>Identification of Nocardia species via Next-generation sequencing and recognition of intraspecies genetic diversity.</title>
        <authorList>
            <person name="Li P."/>
            <person name="Li P."/>
            <person name="Lu B."/>
        </authorList>
    </citation>
    <scope>NUCLEOTIDE SEQUENCE [LARGE SCALE GENOMIC DNA]</scope>
    <source>
        <strain evidence="3 4">BJ06-0143</strain>
    </source>
</reference>
<dbReference type="RefSeq" id="WP_195000142.1">
    <property type="nucleotide sequence ID" value="NZ_JADLQN010000001.1"/>
</dbReference>
<name>A0ABS0D3Y7_9NOCA</name>